<sequence length="219" mass="21435">MTATSEQRLFLALATLVRAFAEGGLPAVPETETAPRGATAAAGEAPGTAAGADMPAFLAAMDEEEREALGEAALAVAFGAFAAGGRETGPMQALLAALGLMAVLAGEEPDPPAEILGIAAEDARVEAEIDRAGEALDAEFGREATAEAVTAALEARLLGTAITLAGCTLPEGVEGPAAVRLRAARCLARLAAGLLAMNAAAGTAGRPAAPPPQGAAGGA</sequence>
<keyword evidence="3" id="KW-1185">Reference proteome</keyword>
<proteinExistence type="predicted"/>
<feature type="compositionally biased region" description="Low complexity" evidence="1">
    <location>
        <begin position="29"/>
        <end position="47"/>
    </location>
</feature>
<dbReference type="Proteomes" id="UP000597507">
    <property type="component" value="Unassembled WGS sequence"/>
</dbReference>
<dbReference type="EMBL" id="BMKS01000004">
    <property type="protein sequence ID" value="GGG28683.1"/>
    <property type="molecule type" value="Genomic_DNA"/>
</dbReference>
<evidence type="ECO:0000313" key="3">
    <source>
        <dbReference type="Proteomes" id="UP000597507"/>
    </source>
</evidence>
<feature type="region of interest" description="Disordered" evidence="1">
    <location>
        <begin position="27"/>
        <end position="47"/>
    </location>
</feature>
<reference evidence="2 3" key="1">
    <citation type="journal article" date="2014" name="Int. J. Syst. Evol. Microbiol.">
        <title>Complete genome sequence of Corynebacterium casei LMG S-19264T (=DSM 44701T), isolated from a smear-ripened cheese.</title>
        <authorList>
            <consortium name="US DOE Joint Genome Institute (JGI-PGF)"/>
            <person name="Walter F."/>
            <person name="Albersmeier A."/>
            <person name="Kalinowski J."/>
            <person name="Ruckert C."/>
        </authorList>
    </citation>
    <scope>NUCLEOTIDE SEQUENCE [LARGE SCALE GENOMIC DNA]</scope>
    <source>
        <strain evidence="2 3">CGMCC 1.16330</strain>
    </source>
</reference>
<comment type="caution">
    <text evidence="2">The sequence shown here is derived from an EMBL/GenBank/DDBJ whole genome shotgun (WGS) entry which is preliminary data.</text>
</comment>
<organism evidence="2 3">
    <name type="scientific">Caldovatus sediminis</name>
    <dbReference type="NCBI Taxonomy" id="2041189"/>
    <lineage>
        <taxon>Bacteria</taxon>
        <taxon>Pseudomonadati</taxon>
        <taxon>Pseudomonadota</taxon>
        <taxon>Alphaproteobacteria</taxon>
        <taxon>Acetobacterales</taxon>
        <taxon>Roseomonadaceae</taxon>
        <taxon>Caldovatus</taxon>
    </lineage>
</organism>
<dbReference type="AlphaFoldDB" id="A0A8J2ZA58"/>
<protein>
    <submittedName>
        <fullName evidence="2">Uncharacterized protein</fullName>
    </submittedName>
</protein>
<name>A0A8J2ZA58_9PROT</name>
<evidence type="ECO:0000313" key="2">
    <source>
        <dbReference type="EMBL" id="GGG28683.1"/>
    </source>
</evidence>
<accession>A0A8J2ZA58</accession>
<evidence type="ECO:0000256" key="1">
    <source>
        <dbReference type="SAM" id="MobiDB-lite"/>
    </source>
</evidence>
<dbReference type="RefSeq" id="WP_188899478.1">
    <property type="nucleotide sequence ID" value="NZ_BMKS01000004.1"/>
</dbReference>
<gene>
    <name evidence="2" type="ORF">GCM10010964_15760</name>
</gene>